<reference evidence="2 3" key="1">
    <citation type="submission" date="2018-08" db="EMBL/GenBank/DDBJ databases">
        <authorList>
            <person name="Khan S.A."/>
            <person name="Jeon C.O."/>
            <person name="Chun B.H."/>
            <person name="Jeong S.E."/>
        </authorList>
    </citation>
    <scope>NUCLEOTIDE SEQUENCE [LARGE SCALE GENOMIC DNA]</scope>
    <source>
        <strain evidence="2 3">S-16</strain>
    </source>
</reference>
<dbReference type="EMBL" id="QUSW01000002">
    <property type="protein sequence ID" value="RQP24803.1"/>
    <property type="molecule type" value="Genomic_DNA"/>
</dbReference>
<dbReference type="Proteomes" id="UP000267464">
    <property type="component" value="Unassembled WGS sequence"/>
</dbReference>
<name>A0A3N7HSR5_9BURK</name>
<organism evidence="2 3">
    <name type="scientific">Piscinibacter terrae</name>
    <dbReference type="NCBI Taxonomy" id="2496871"/>
    <lineage>
        <taxon>Bacteria</taxon>
        <taxon>Pseudomonadati</taxon>
        <taxon>Pseudomonadota</taxon>
        <taxon>Betaproteobacteria</taxon>
        <taxon>Burkholderiales</taxon>
        <taxon>Sphaerotilaceae</taxon>
        <taxon>Piscinibacter</taxon>
    </lineage>
</organism>
<proteinExistence type="predicted"/>
<reference evidence="2 3" key="2">
    <citation type="submission" date="2018-12" db="EMBL/GenBank/DDBJ databases">
        <title>Rhizobacter gummiphilus sp. nov., a rubber-degrading bacterium isolated from the soil of a botanical garden in Japan.</title>
        <authorList>
            <person name="Shunsuke S.S."/>
        </authorList>
    </citation>
    <scope>NUCLEOTIDE SEQUENCE [LARGE SCALE GENOMIC DNA]</scope>
    <source>
        <strain evidence="2 3">S-16</strain>
    </source>
</reference>
<dbReference type="AlphaFoldDB" id="A0A3N7HSR5"/>
<evidence type="ECO:0000313" key="2">
    <source>
        <dbReference type="EMBL" id="RQP24803.1"/>
    </source>
</evidence>
<sequence length="357" mass="34926">MRTILAVLISSSVLAACGGGGGSSGGTSAPLLVINSSNQQSVGRATATASTALVGVGDGVGNANSTGGTASAKSVTRSAAGLPGNSIAGMAMYLGHTLAAANDAQRTALSASRAGGTSRSLAVAPTTVNCGVSGTMTLSLVDADNSGTATSGDSMTLSFNQCKDSATDSVNGSMTIALGGVSVNGGLVSFNGSLSMNALTVVEGGRTAAMNGGLTLNFTEVSTTQTQATLTVGSSGLSASVSGSQTDAVSFDAGFALNVTEVLSSTPGGVDTSTATFSGSFSTTAIGGRVQLETPTALLQWSSDTYPRAGVLRVTGSSSALRLTVLDATTVRLELDGNLDGTYESTTDVPWSTLLPG</sequence>
<comment type="caution">
    <text evidence="2">The sequence shown here is derived from an EMBL/GenBank/DDBJ whole genome shotgun (WGS) entry which is preliminary data.</text>
</comment>
<accession>A0A3N7HSR5</accession>
<keyword evidence="1" id="KW-0732">Signal</keyword>
<feature type="chain" id="PRO_5018271899" description="Lipoprotein" evidence="1">
    <location>
        <begin position="16"/>
        <end position="357"/>
    </location>
</feature>
<gene>
    <name evidence="2" type="ORF">DZC73_07935</name>
</gene>
<dbReference type="PROSITE" id="PS51257">
    <property type="entry name" value="PROKAR_LIPOPROTEIN"/>
    <property type="match status" value="1"/>
</dbReference>
<dbReference type="RefSeq" id="WP_124539706.1">
    <property type="nucleotide sequence ID" value="NZ_QUSW01000002.1"/>
</dbReference>
<keyword evidence="3" id="KW-1185">Reference proteome</keyword>
<evidence type="ECO:0000256" key="1">
    <source>
        <dbReference type="SAM" id="SignalP"/>
    </source>
</evidence>
<protein>
    <recommendedName>
        <fullName evidence="4">Lipoprotein</fullName>
    </recommendedName>
</protein>
<evidence type="ECO:0008006" key="4">
    <source>
        <dbReference type="Google" id="ProtNLM"/>
    </source>
</evidence>
<feature type="signal peptide" evidence="1">
    <location>
        <begin position="1"/>
        <end position="15"/>
    </location>
</feature>
<evidence type="ECO:0000313" key="3">
    <source>
        <dbReference type="Proteomes" id="UP000267464"/>
    </source>
</evidence>